<feature type="compositionally biased region" description="Basic and acidic residues" evidence="1">
    <location>
        <begin position="346"/>
        <end position="358"/>
    </location>
</feature>
<feature type="compositionally biased region" description="Low complexity" evidence="1">
    <location>
        <begin position="154"/>
        <end position="189"/>
    </location>
</feature>
<evidence type="ECO:0000313" key="4">
    <source>
        <dbReference type="Proteomes" id="UP001500804"/>
    </source>
</evidence>
<reference evidence="4" key="1">
    <citation type="journal article" date="2019" name="Int. J. Syst. Evol. Microbiol.">
        <title>The Global Catalogue of Microorganisms (GCM) 10K type strain sequencing project: providing services to taxonomists for standard genome sequencing and annotation.</title>
        <authorList>
            <consortium name="The Broad Institute Genomics Platform"/>
            <consortium name="The Broad Institute Genome Sequencing Center for Infectious Disease"/>
            <person name="Wu L."/>
            <person name="Ma J."/>
        </authorList>
    </citation>
    <scope>NUCLEOTIDE SEQUENCE [LARGE SCALE GENOMIC DNA]</scope>
    <source>
        <strain evidence="4">JCM 18302</strain>
    </source>
</reference>
<organism evidence="3 4">
    <name type="scientific">Pseudonocardia adelaidensis</name>
    <dbReference type="NCBI Taxonomy" id="648754"/>
    <lineage>
        <taxon>Bacteria</taxon>
        <taxon>Bacillati</taxon>
        <taxon>Actinomycetota</taxon>
        <taxon>Actinomycetes</taxon>
        <taxon>Pseudonocardiales</taxon>
        <taxon>Pseudonocardiaceae</taxon>
        <taxon>Pseudonocardia</taxon>
    </lineage>
</organism>
<feature type="compositionally biased region" description="Low complexity" evidence="1">
    <location>
        <begin position="198"/>
        <end position="262"/>
    </location>
</feature>
<protein>
    <submittedName>
        <fullName evidence="3">Uncharacterized protein</fullName>
    </submittedName>
</protein>
<comment type="caution">
    <text evidence="3">The sequence shown here is derived from an EMBL/GenBank/DDBJ whole genome shotgun (WGS) entry which is preliminary data.</text>
</comment>
<evidence type="ECO:0000313" key="3">
    <source>
        <dbReference type="EMBL" id="GAA5126844.1"/>
    </source>
</evidence>
<keyword evidence="2" id="KW-1133">Transmembrane helix</keyword>
<keyword evidence="2" id="KW-0472">Membrane</keyword>
<keyword evidence="4" id="KW-1185">Reference proteome</keyword>
<name>A0ABP9NTK5_9PSEU</name>
<feature type="region of interest" description="Disordered" evidence="1">
    <location>
        <begin position="1"/>
        <end position="391"/>
    </location>
</feature>
<feature type="compositionally biased region" description="Pro residues" evidence="1">
    <location>
        <begin position="324"/>
        <end position="333"/>
    </location>
</feature>
<keyword evidence="2" id="KW-0812">Transmembrane</keyword>
<feature type="compositionally biased region" description="Pro residues" evidence="1">
    <location>
        <begin position="131"/>
        <end position="141"/>
    </location>
</feature>
<dbReference type="EMBL" id="BAABJO010000016">
    <property type="protein sequence ID" value="GAA5126844.1"/>
    <property type="molecule type" value="Genomic_DNA"/>
</dbReference>
<evidence type="ECO:0000256" key="2">
    <source>
        <dbReference type="SAM" id="Phobius"/>
    </source>
</evidence>
<dbReference type="RefSeq" id="WP_345607070.1">
    <property type="nucleotide sequence ID" value="NZ_BAABJO010000016.1"/>
</dbReference>
<feature type="compositionally biased region" description="Low complexity" evidence="1">
    <location>
        <begin position="270"/>
        <end position="309"/>
    </location>
</feature>
<gene>
    <name evidence="3" type="ORF">GCM10023320_43310</name>
</gene>
<accession>A0ABP9NTK5</accession>
<proteinExistence type="predicted"/>
<dbReference type="Proteomes" id="UP001500804">
    <property type="component" value="Unassembled WGS sequence"/>
</dbReference>
<feature type="transmembrane region" description="Helical" evidence="2">
    <location>
        <begin position="468"/>
        <end position="487"/>
    </location>
</feature>
<feature type="compositionally biased region" description="Basic and acidic residues" evidence="1">
    <location>
        <begin position="39"/>
        <end position="48"/>
    </location>
</feature>
<evidence type="ECO:0000256" key="1">
    <source>
        <dbReference type="SAM" id="MobiDB-lite"/>
    </source>
</evidence>
<sequence>MTTFTDGAPPSVTPEPDDGSVPHRAEAPDQDPDTGSAWLHDEIQRRIAEGAAAGGGGRHARHGEPTSPSSAEYIARHSVATPGPGAPRPRPVGGQMSQASELLRRERTEGTTVQPVWSGPPTRPDEGGPDAAPPDAAPPAAGPADQQAGGGPVRPGIAAAAAMRGAARGRARAAAAAATAPVAAVRPVDGAPPPRGPAAPAGAPQDPSATAPVETAPVETAPVETTPVETTPVETTPVEAAPADTAPADASPDTAAPGTAPVGPGPASAPPAGAAPSVAAAPDPAMPDSAAPDPAALDCAAPGSAAAPDADVRPPASPRSRPAGAPPRTPAPDPTATEHTAPVPAVEDHPGPPERVDSPPRGISVPAQRASGQRGGRRPGAESPEDQASRRVRVVLAERKGVARPVRTVITIQESSGVGELLRTNLIGSQLAIALRFAIGAGLTLGLLPLLFAMVPEIGRVEVLGIRLPWLLLGVLVYPFLFGLGLWHTRTAEHLEQNFAETVQD</sequence>
<feature type="transmembrane region" description="Helical" evidence="2">
    <location>
        <begin position="433"/>
        <end position="456"/>
    </location>
</feature>